<dbReference type="GO" id="GO:0052621">
    <property type="term" value="F:diguanylate cyclase activity"/>
    <property type="evidence" value="ECO:0007669"/>
    <property type="project" value="TreeGrafter"/>
</dbReference>
<sequence>MSQPGSDPADPLAWDHTARTQRRMFGQLAWVGTLACLGTLAFQWPSPTPRDLIALPLLTALLLGLLLCVRRRWIGLIPAARGALLGLTVYFLVGLWPWPGSGGGYLSLLSESTYWFPVLYAGAYLLFAPREALQWSAVTYLLALAICLYRLFWGPEARSVDLAASVMQFQIVGLIMILMQATFGAQRGQLLAARQAARQDPLTGLANRRAGEERLAELAHAGRPFILVVFDLDHFKAVNDTHGHAVGDRVLQMTARLSRELLPPGGVATRWGGEEFLLILPPLEPGALRTLLAALRTRLAQERVDGVRGVTASFGVAVSMPGEAPERVVARADAAMYAAKAHGRDGVQHAEPSPAGQVGAGLDA</sequence>
<dbReference type="PROSITE" id="PS50887">
    <property type="entry name" value="GGDEF"/>
    <property type="match status" value="1"/>
</dbReference>
<keyword evidence="2" id="KW-0812">Transmembrane</keyword>
<feature type="transmembrane region" description="Helical" evidence="2">
    <location>
        <begin position="165"/>
        <end position="185"/>
    </location>
</feature>
<dbReference type="Gene3D" id="3.30.70.270">
    <property type="match status" value="1"/>
</dbReference>
<organism evidence="4 5">
    <name type="scientific">Deinococcus terrestris</name>
    <dbReference type="NCBI Taxonomy" id="2651870"/>
    <lineage>
        <taxon>Bacteria</taxon>
        <taxon>Thermotogati</taxon>
        <taxon>Deinococcota</taxon>
        <taxon>Deinococci</taxon>
        <taxon>Deinococcales</taxon>
        <taxon>Deinococcaceae</taxon>
        <taxon>Deinococcus</taxon>
    </lineage>
</organism>
<keyword evidence="2" id="KW-1133">Transmembrane helix</keyword>
<dbReference type="FunFam" id="3.30.70.270:FF:000001">
    <property type="entry name" value="Diguanylate cyclase domain protein"/>
    <property type="match status" value="1"/>
</dbReference>
<dbReference type="PANTHER" id="PTHR45138:SF24">
    <property type="entry name" value="DIGUANYLATE CYCLASE DGCC-RELATED"/>
    <property type="match status" value="1"/>
</dbReference>
<accession>A0A7X1TQ94</accession>
<feature type="region of interest" description="Disordered" evidence="1">
    <location>
        <begin position="343"/>
        <end position="364"/>
    </location>
</feature>
<dbReference type="SUPFAM" id="SSF55073">
    <property type="entry name" value="Nucleotide cyclase"/>
    <property type="match status" value="1"/>
</dbReference>
<dbReference type="NCBIfam" id="TIGR00254">
    <property type="entry name" value="GGDEF"/>
    <property type="match status" value="1"/>
</dbReference>
<keyword evidence="2" id="KW-0472">Membrane</keyword>
<evidence type="ECO:0000256" key="2">
    <source>
        <dbReference type="SAM" id="Phobius"/>
    </source>
</evidence>
<dbReference type="InterPro" id="IPR043128">
    <property type="entry name" value="Rev_trsase/Diguanyl_cyclase"/>
</dbReference>
<evidence type="ECO:0000313" key="4">
    <source>
        <dbReference type="EMBL" id="MPY65201.1"/>
    </source>
</evidence>
<protein>
    <submittedName>
        <fullName evidence="4">GGDEF domain-containing protein</fullName>
    </submittedName>
</protein>
<dbReference type="RefSeq" id="WP_152868078.1">
    <property type="nucleotide sequence ID" value="NZ_WBSL01000001.1"/>
</dbReference>
<feature type="domain" description="GGDEF" evidence="3">
    <location>
        <begin position="223"/>
        <end position="352"/>
    </location>
</feature>
<evidence type="ECO:0000313" key="5">
    <source>
        <dbReference type="Proteomes" id="UP000484842"/>
    </source>
</evidence>
<dbReference type="SMART" id="SM00267">
    <property type="entry name" value="GGDEF"/>
    <property type="match status" value="1"/>
</dbReference>
<dbReference type="EMBL" id="WBSL01000001">
    <property type="protein sequence ID" value="MPY65201.1"/>
    <property type="molecule type" value="Genomic_DNA"/>
</dbReference>
<gene>
    <name evidence="4" type="ORF">F8S09_00635</name>
</gene>
<feature type="transmembrane region" description="Helical" evidence="2">
    <location>
        <begin position="52"/>
        <end position="69"/>
    </location>
</feature>
<feature type="transmembrane region" description="Helical" evidence="2">
    <location>
        <begin position="76"/>
        <end position="98"/>
    </location>
</feature>
<dbReference type="PANTHER" id="PTHR45138">
    <property type="entry name" value="REGULATORY COMPONENTS OF SENSORY TRANSDUCTION SYSTEM"/>
    <property type="match status" value="1"/>
</dbReference>
<name>A0A7X1TQ94_9DEIO</name>
<dbReference type="InterPro" id="IPR029787">
    <property type="entry name" value="Nucleotide_cyclase"/>
</dbReference>
<proteinExistence type="predicted"/>
<dbReference type="InterPro" id="IPR050469">
    <property type="entry name" value="Diguanylate_Cyclase"/>
</dbReference>
<feature type="transmembrane region" description="Helical" evidence="2">
    <location>
        <begin position="28"/>
        <end position="46"/>
    </location>
</feature>
<dbReference type="CDD" id="cd01949">
    <property type="entry name" value="GGDEF"/>
    <property type="match status" value="1"/>
</dbReference>
<dbReference type="Pfam" id="PF00990">
    <property type="entry name" value="GGDEF"/>
    <property type="match status" value="1"/>
</dbReference>
<evidence type="ECO:0000259" key="3">
    <source>
        <dbReference type="PROSITE" id="PS50887"/>
    </source>
</evidence>
<dbReference type="GO" id="GO:0005886">
    <property type="term" value="C:plasma membrane"/>
    <property type="evidence" value="ECO:0007669"/>
    <property type="project" value="TreeGrafter"/>
</dbReference>
<feature type="transmembrane region" description="Helical" evidence="2">
    <location>
        <begin position="104"/>
        <end position="126"/>
    </location>
</feature>
<evidence type="ECO:0000256" key="1">
    <source>
        <dbReference type="SAM" id="MobiDB-lite"/>
    </source>
</evidence>
<comment type="caution">
    <text evidence="4">The sequence shown here is derived from an EMBL/GenBank/DDBJ whole genome shotgun (WGS) entry which is preliminary data.</text>
</comment>
<reference evidence="4 5" key="1">
    <citation type="submission" date="2019-10" db="EMBL/GenBank/DDBJ databases">
        <title>Deinococcus sp. isolated from soil.</title>
        <authorList>
            <person name="Li Y."/>
            <person name="Wang J."/>
        </authorList>
    </citation>
    <scope>NUCLEOTIDE SEQUENCE [LARGE SCALE GENOMIC DNA]</scope>
    <source>
        <strain evidence="4 5">SDU3-2</strain>
    </source>
</reference>
<feature type="transmembrane region" description="Helical" evidence="2">
    <location>
        <begin position="133"/>
        <end position="153"/>
    </location>
</feature>
<keyword evidence="5" id="KW-1185">Reference proteome</keyword>
<dbReference type="InterPro" id="IPR000160">
    <property type="entry name" value="GGDEF_dom"/>
</dbReference>
<dbReference type="GO" id="GO:0043709">
    <property type="term" value="P:cell adhesion involved in single-species biofilm formation"/>
    <property type="evidence" value="ECO:0007669"/>
    <property type="project" value="TreeGrafter"/>
</dbReference>
<dbReference type="AlphaFoldDB" id="A0A7X1TQ94"/>
<dbReference type="Proteomes" id="UP000484842">
    <property type="component" value="Unassembled WGS sequence"/>
</dbReference>
<dbReference type="GO" id="GO:1902201">
    <property type="term" value="P:negative regulation of bacterial-type flagellum-dependent cell motility"/>
    <property type="evidence" value="ECO:0007669"/>
    <property type="project" value="TreeGrafter"/>
</dbReference>